<protein>
    <submittedName>
        <fullName evidence="1">Uncharacterized protein</fullName>
    </submittedName>
</protein>
<dbReference type="OrthoDB" id="10616707at2759"/>
<accession>N1PDM9</accession>
<keyword evidence="2" id="KW-1185">Reference proteome</keyword>
<gene>
    <name evidence="1" type="ORF">DOTSEDRAFT_37305</name>
</gene>
<reference evidence="2" key="1">
    <citation type="journal article" date="2012" name="PLoS Genet.">
        <title>The genomes of the fungal plant pathogens Cladosporium fulvum and Dothistroma septosporum reveal adaptation to different hosts and lifestyles but also signatures of common ancestry.</title>
        <authorList>
            <person name="de Wit P.J.G.M."/>
            <person name="van der Burgt A."/>
            <person name="Oekmen B."/>
            <person name="Stergiopoulos I."/>
            <person name="Abd-Elsalam K.A."/>
            <person name="Aerts A.L."/>
            <person name="Bahkali A.H."/>
            <person name="Beenen H.G."/>
            <person name="Chettri P."/>
            <person name="Cox M.P."/>
            <person name="Datema E."/>
            <person name="de Vries R.P."/>
            <person name="Dhillon B."/>
            <person name="Ganley A.R."/>
            <person name="Griffiths S.A."/>
            <person name="Guo Y."/>
            <person name="Hamelin R.C."/>
            <person name="Henrissat B."/>
            <person name="Kabir M.S."/>
            <person name="Jashni M.K."/>
            <person name="Kema G."/>
            <person name="Klaubauf S."/>
            <person name="Lapidus A."/>
            <person name="Levasseur A."/>
            <person name="Lindquist E."/>
            <person name="Mehrabi R."/>
            <person name="Ohm R.A."/>
            <person name="Owen T.J."/>
            <person name="Salamov A."/>
            <person name="Schwelm A."/>
            <person name="Schijlen E."/>
            <person name="Sun H."/>
            <person name="van den Burg H.A."/>
            <person name="van Ham R.C.H.J."/>
            <person name="Zhang S."/>
            <person name="Goodwin S.B."/>
            <person name="Grigoriev I.V."/>
            <person name="Collemare J."/>
            <person name="Bradshaw R.E."/>
        </authorList>
    </citation>
    <scope>NUCLEOTIDE SEQUENCE [LARGE SCALE GENOMIC DNA]</scope>
    <source>
        <strain evidence="2">NZE10 / CBS 128990</strain>
    </source>
</reference>
<name>N1PDM9_DOTSN</name>
<dbReference type="AlphaFoldDB" id="N1PDM9"/>
<dbReference type="EMBL" id="KB446543">
    <property type="protein sequence ID" value="EME40482.1"/>
    <property type="molecule type" value="Genomic_DNA"/>
</dbReference>
<evidence type="ECO:0000313" key="1">
    <source>
        <dbReference type="EMBL" id="EME40482.1"/>
    </source>
</evidence>
<proteinExistence type="predicted"/>
<organism evidence="1 2">
    <name type="scientific">Dothistroma septosporum (strain NZE10 / CBS 128990)</name>
    <name type="common">Red band needle blight fungus</name>
    <name type="synonym">Mycosphaerella pini</name>
    <dbReference type="NCBI Taxonomy" id="675120"/>
    <lineage>
        <taxon>Eukaryota</taxon>
        <taxon>Fungi</taxon>
        <taxon>Dikarya</taxon>
        <taxon>Ascomycota</taxon>
        <taxon>Pezizomycotina</taxon>
        <taxon>Dothideomycetes</taxon>
        <taxon>Dothideomycetidae</taxon>
        <taxon>Mycosphaerellales</taxon>
        <taxon>Mycosphaerellaceae</taxon>
        <taxon>Dothistroma</taxon>
    </lineage>
</organism>
<dbReference type="Proteomes" id="UP000016933">
    <property type="component" value="Unassembled WGS sequence"/>
</dbReference>
<reference evidence="1 2" key="2">
    <citation type="journal article" date="2012" name="PLoS Pathog.">
        <title>Diverse lifestyles and strategies of plant pathogenesis encoded in the genomes of eighteen Dothideomycetes fungi.</title>
        <authorList>
            <person name="Ohm R.A."/>
            <person name="Feau N."/>
            <person name="Henrissat B."/>
            <person name="Schoch C.L."/>
            <person name="Horwitz B.A."/>
            <person name="Barry K.W."/>
            <person name="Condon B.J."/>
            <person name="Copeland A.C."/>
            <person name="Dhillon B."/>
            <person name="Glaser F."/>
            <person name="Hesse C.N."/>
            <person name="Kosti I."/>
            <person name="LaButti K."/>
            <person name="Lindquist E.A."/>
            <person name="Lucas S."/>
            <person name="Salamov A.A."/>
            <person name="Bradshaw R.E."/>
            <person name="Ciuffetti L."/>
            <person name="Hamelin R.C."/>
            <person name="Kema G.H.J."/>
            <person name="Lawrence C."/>
            <person name="Scott J.A."/>
            <person name="Spatafora J.W."/>
            <person name="Turgeon B.G."/>
            <person name="de Wit P.J.G.M."/>
            <person name="Zhong S."/>
            <person name="Goodwin S.B."/>
            <person name="Grigoriev I.V."/>
        </authorList>
    </citation>
    <scope>NUCLEOTIDE SEQUENCE [LARGE SCALE GENOMIC DNA]</scope>
    <source>
        <strain evidence="2">NZE10 / CBS 128990</strain>
    </source>
</reference>
<sequence>MCWTAIVRHLNISLSSRTPDVDVDSSADTEGPSVIPITSLERFQKLKYLDLDDEAIFGMSATDCRHVRAPVRHSASHLGALLPLNVEYLVLREARQYDPLPDRRYHWIQDCYAFGQLLQSHSALRRLDTIGYESKIFHPC</sequence>
<dbReference type="HOGENOM" id="CLU_1835136_0_0_1"/>
<evidence type="ECO:0000313" key="2">
    <source>
        <dbReference type="Proteomes" id="UP000016933"/>
    </source>
</evidence>